<dbReference type="EMBL" id="GGEC01078586">
    <property type="protein sequence ID" value="MBX59070.1"/>
    <property type="molecule type" value="Transcribed_RNA"/>
</dbReference>
<protein>
    <submittedName>
        <fullName evidence="2">Uncharacterized protein</fullName>
    </submittedName>
</protein>
<reference evidence="2" key="1">
    <citation type="submission" date="2018-02" db="EMBL/GenBank/DDBJ databases">
        <title>Rhizophora mucronata_Transcriptome.</title>
        <authorList>
            <person name="Meera S.P."/>
            <person name="Sreeshan A."/>
            <person name="Augustine A."/>
        </authorList>
    </citation>
    <scope>NUCLEOTIDE SEQUENCE</scope>
    <source>
        <tissue evidence="2">Leaf</tissue>
    </source>
</reference>
<sequence>MVASFLVLQICYDNRLRYILLPLCLLFYGAYSFFLFYAALYWQPEVE</sequence>
<keyword evidence="1" id="KW-0812">Transmembrane</keyword>
<dbReference type="AlphaFoldDB" id="A0A2P2PWH8"/>
<evidence type="ECO:0000256" key="1">
    <source>
        <dbReference type="SAM" id="Phobius"/>
    </source>
</evidence>
<evidence type="ECO:0000313" key="2">
    <source>
        <dbReference type="EMBL" id="MBX59070.1"/>
    </source>
</evidence>
<feature type="transmembrane region" description="Helical" evidence="1">
    <location>
        <begin position="20"/>
        <end position="42"/>
    </location>
</feature>
<organism evidence="2">
    <name type="scientific">Rhizophora mucronata</name>
    <name type="common">Asiatic mangrove</name>
    <dbReference type="NCBI Taxonomy" id="61149"/>
    <lineage>
        <taxon>Eukaryota</taxon>
        <taxon>Viridiplantae</taxon>
        <taxon>Streptophyta</taxon>
        <taxon>Embryophyta</taxon>
        <taxon>Tracheophyta</taxon>
        <taxon>Spermatophyta</taxon>
        <taxon>Magnoliopsida</taxon>
        <taxon>eudicotyledons</taxon>
        <taxon>Gunneridae</taxon>
        <taxon>Pentapetalae</taxon>
        <taxon>rosids</taxon>
        <taxon>fabids</taxon>
        <taxon>Malpighiales</taxon>
        <taxon>Rhizophoraceae</taxon>
        <taxon>Rhizophora</taxon>
    </lineage>
</organism>
<keyword evidence="1" id="KW-1133">Transmembrane helix</keyword>
<name>A0A2P2PWH8_RHIMU</name>
<accession>A0A2P2PWH8</accession>
<proteinExistence type="predicted"/>
<keyword evidence="1" id="KW-0472">Membrane</keyword>